<sequence length="110" mass="12671">MQLSSTDAALIRTKKKNFFPKLKLDEDMVPRDQPVIVRLRDELQSKERFEVVGGKGETLLITQDHNADEMLEAGRIQLAYRYFKTIKHTDDDFRESGTTNGSAPQMTRNK</sequence>
<feature type="region of interest" description="Disordered" evidence="1">
    <location>
        <begin position="91"/>
        <end position="110"/>
    </location>
</feature>
<protein>
    <submittedName>
        <fullName evidence="2">Uncharacterized protein</fullName>
    </submittedName>
</protein>
<dbReference type="AlphaFoldDB" id="A0A8S9M555"/>
<comment type="caution">
    <text evidence="2">The sequence shown here is derived from an EMBL/GenBank/DDBJ whole genome shotgun (WGS) entry which is preliminary data.</text>
</comment>
<evidence type="ECO:0000256" key="1">
    <source>
        <dbReference type="SAM" id="MobiDB-lite"/>
    </source>
</evidence>
<organism evidence="2">
    <name type="scientific">Brassica cretica</name>
    <name type="common">Mustard</name>
    <dbReference type="NCBI Taxonomy" id="69181"/>
    <lineage>
        <taxon>Eukaryota</taxon>
        <taxon>Viridiplantae</taxon>
        <taxon>Streptophyta</taxon>
        <taxon>Embryophyta</taxon>
        <taxon>Tracheophyta</taxon>
        <taxon>Spermatophyta</taxon>
        <taxon>Magnoliopsida</taxon>
        <taxon>eudicotyledons</taxon>
        <taxon>Gunneridae</taxon>
        <taxon>Pentapetalae</taxon>
        <taxon>rosids</taxon>
        <taxon>malvids</taxon>
        <taxon>Brassicales</taxon>
        <taxon>Brassicaceae</taxon>
        <taxon>Brassiceae</taxon>
        <taxon>Brassica</taxon>
    </lineage>
</organism>
<gene>
    <name evidence="2" type="ORF">F2Q70_00012362</name>
</gene>
<reference evidence="2" key="1">
    <citation type="submission" date="2019-12" db="EMBL/GenBank/DDBJ databases">
        <title>Genome sequencing and annotation of Brassica cretica.</title>
        <authorList>
            <person name="Studholme D.J."/>
            <person name="Sarris P.F."/>
        </authorList>
    </citation>
    <scope>NUCLEOTIDE SEQUENCE</scope>
    <source>
        <strain evidence="2">PFS-102/07</strain>
        <tissue evidence="2">Leaf</tissue>
    </source>
</reference>
<name>A0A8S9M555_BRACR</name>
<accession>A0A8S9M555</accession>
<proteinExistence type="predicted"/>
<feature type="compositionally biased region" description="Polar residues" evidence="1">
    <location>
        <begin position="96"/>
        <end position="110"/>
    </location>
</feature>
<dbReference type="EMBL" id="QGKY02000089">
    <property type="protein sequence ID" value="KAF2614032.1"/>
    <property type="molecule type" value="Genomic_DNA"/>
</dbReference>
<evidence type="ECO:0000313" key="2">
    <source>
        <dbReference type="EMBL" id="KAF2614032.1"/>
    </source>
</evidence>